<protein>
    <submittedName>
        <fullName evidence="3">Uncharacterized protein</fullName>
    </submittedName>
</protein>
<sequence length="88" mass="9409">MPTTKKTATKKSVAKKSKKSVQPIKEETPVVMNVCRSCHALPAGSVELVSLLLVLVFALSAVLVTSVYALNRQSAELAVLQAQTTVQE</sequence>
<accession>A0A2M8ENW1</accession>
<gene>
    <name evidence="3" type="ORF">CO057_02750</name>
</gene>
<dbReference type="Proteomes" id="UP000230251">
    <property type="component" value="Unassembled WGS sequence"/>
</dbReference>
<feature type="transmembrane region" description="Helical" evidence="2">
    <location>
        <begin position="49"/>
        <end position="70"/>
    </location>
</feature>
<name>A0A2M8ENW1_9BACT</name>
<evidence type="ECO:0000313" key="4">
    <source>
        <dbReference type="Proteomes" id="UP000230251"/>
    </source>
</evidence>
<comment type="caution">
    <text evidence="3">The sequence shown here is derived from an EMBL/GenBank/DDBJ whole genome shotgun (WGS) entry which is preliminary data.</text>
</comment>
<evidence type="ECO:0000256" key="2">
    <source>
        <dbReference type="SAM" id="Phobius"/>
    </source>
</evidence>
<keyword evidence="2" id="KW-0812">Transmembrane</keyword>
<keyword evidence="2" id="KW-0472">Membrane</keyword>
<keyword evidence="2" id="KW-1133">Transmembrane helix</keyword>
<evidence type="ECO:0000256" key="1">
    <source>
        <dbReference type="SAM" id="MobiDB-lite"/>
    </source>
</evidence>
<dbReference type="EMBL" id="PFSI01000039">
    <property type="protein sequence ID" value="PJC24436.1"/>
    <property type="molecule type" value="Genomic_DNA"/>
</dbReference>
<organism evidence="3 4">
    <name type="scientific">Candidatus Uhrbacteria bacterium CG_4_9_14_0_2_um_filter_41_50</name>
    <dbReference type="NCBI Taxonomy" id="1975031"/>
    <lineage>
        <taxon>Bacteria</taxon>
        <taxon>Candidatus Uhriibacteriota</taxon>
    </lineage>
</organism>
<dbReference type="AlphaFoldDB" id="A0A2M8ENW1"/>
<feature type="region of interest" description="Disordered" evidence="1">
    <location>
        <begin position="1"/>
        <end position="22"/>
    </location>
</feature>
<proteinExistence type="predicted"/>
<feature type="compositionally biased region" description="Basic residues" evidence="1">
    <location>
        <begin position="7"/>
        <end position="19"/>
    </location>
</feature>
<evidence type="ECO:0000313" key="3">
    <source>
        <dbReference type="EMBL" id="PJC24436.1"/>
    </source>
</evidence>
<reference evidence="4" key="1">
    <citation type="submission" date="2017-09" db="EMBL/GenBank/DDBJ databases">
        <title>Depth-based differentiation of microbial function through sediment-hosted aquifers and enrichment of novel symbionts in the deep terrestrial subsurface.</title>
        <authorList>
            <person name="Probst A.J."/>
            <person name="Ladd B."/>
            <person name="Jarett J.K."/>
            <person name="Geller-Mcgrath D.E."/>
            <person name="Sieber C.M.K."/>
            <person name="Emerson J.B."/>
            <person name="Anantharaman K."/>
            <person name="Thomas B.C."/>
            <person name="Malmstrom R."/>
            <person name="Stieglmeier M."/>
            <person name="Klingl A."/>
            <person name="Woyke T."/>
            <person name="Ryan C.M."/>
            <person name="Banfield J.F."/>
        </authorList>
    </citation>
    <scope>NUCLEOTIDE SEQUENCE [LARGE SCALE GENOMIC DNA]</scope>
</reference>